<feature type="domain" description="RdRp catalytic" evidence="5">
    <location>
        <begin position="269"/>
        <end position="382"/>
    </location>
</feature>
<dbReference type="GeneID" id="37617184"/>
<evidence type="ECO:0000256" key="1">
    <source>
        <dbReference type="ARBA" id="ARBA00022484"/>
    </source>
</evidence>
<organism evidence="6 7">
    <name type="scientific">Mint vein banding-associated virus</name>
    <dbReference type="NCBI Taxonomy" id="265877"/>
    <lineage>
        <taxon>Viruses</taxon>
        <taxon>Riboviria</taxon>
        <taxon>Orthornavirae</taxon>
        <taxon>Kitrinoviricota</taxon>
        <taxon>Alsuviricetes</taxon>
        <taxon>Martellivirales</taxon>
        <taxon>Closteroviridae</taxon>
        <taxon>Menthavirus</taxon>
        <taxon>Menthavirus menthae</taxon>
    </lineage>
</organism>
<evidence type="ECO:0000313" key="7">
    <source>
        <dbReference type="Proteomes" id="UP000237392"/>
    </source>
</evidence>
<dbReference type="GO" id="GO:0006351">
    <property type="term" value="P:DNA-templated transcription"/>
    <property type="evidence" value="ECO:0007669"/>
    <property type="project" value="InterPro"/>
</dbReference>
<proteinExistence type="predicted"/>
<accession>Q6QCI3</accession>
<protein>
    <submittedName>
        <fullName evidence="6">Polymerase</fullName>
    </submittedName>
</protein>
<dbReference type="OrthoDB" id="2873at10239"/>
<dbReference type="KEGG" id="vg:37617184"/>
<keyword evidence="3" id="KW-0548">Nucleotidyltransferase</keyword>
<dbReference type="GO" id="GO:0039694">
    <property type="term" value="P:viral RNA genome replication"/>
    <property type="evidence" value="ECO:0007669"/>
    <property type="project" value="InterPro"/>
</dbReference>
<dbReference type="EMBL" id="KJ572575">
    <property type="protein sequence ID" value="AAS57939.1"/>
    <property type="molecule type" value="Genomic_RNA"/>
</dbReference>
<evidence type="ECO:0000256" key="2">
    <source>
        <dbReference type="ARBA" id="ARBA00022679"/>
    </source>
</evidence>
<reference evidence="6 7" key="1">
    <citation type="journal article" date="2005" name="J. Virol. Methods">
        <title>The use of reverse transcriptase for efficient first- and second-strand cDNA synthesis from single- and double-stranded RNA templates.</title>
        <authorList>
            <person name="Tzanetakis I.E."/>
            <person name="Keller K.E."/>
            <person name="Martin R.R."/>
        </authorList>
    </citation>
    <scope>NUCLEOTIDE SEQUENCE [LARGE SCALE GENOMIC DNA]</scope>
    <source>
        <strain evidence="6">NCGR MEN 454</strain>
    </source>
</reference>
<dbReference type="RefSeq" id="YP_009506336.1">
    <property type="nucleotide sequence ID" value="NC_038420.1"/>
</dbReference>
<dbReference type="PROSITE" id="PS50507">
    <property type="entry name" value="RDRP_SSRNA_POS"/>
    <property type="match status" value="1"/>
</dbReference>
<evidence type="ECO:0000259" key="5">
    <source>
        <dbReference type="PROSITE" id="PS50507"/>
    </source>
</evidence>
<feature type="non-terminal residue" evidence="6">
    <location>
        <position position="1"/>
    </location>
</feature>
<dbReference type="Pfam" id="PF00978">
    <property type="entry name" value="RdRP_2"/>
    <property type="match status" value="1"/>
</dbReference>
<reference evidence="6 7" key="3">
    <citation type="journal article" date="2014" name="Virology">
        <title>Development of a virus detection and discovery pipeline using next generation sequencing.</title>
        <authorList>
            <person name="Ho T."/>
            <person name="Tzanetakis I.E."/>
        </authorList>
    </citation>
    <scope>NUCLEOTIDE SEQUENCE [LARGE SCALE GENOMIC DNA]</scope>
    <source>
        <strain evidence="6">NCGR MEN 454</strain>
    </source>
</reference>
<keyword evidence="2" id="KW-0808">Transferase</keyword>
<dbReference type="SUPFAM" id="SSF56672">
    <property type="entry name" value="DNA/RNA polymerases"/>
    <property type="match status" value="1"/>
</dbReference>
<dbReference type="InterPro" id="IPR047308">
    <property type="entry name" value="Closteroviridae_RdRp"/>
</dbReference>
<dbReference type="Proteomes" id="UP000237392">
    <property type="component" value="Segment"/>
</dbReference>
<dbReference type="InterPro" id="IPR001788">
    <property type="entry name" value="RNA-dep_RNA_pol_alsuvir"/>
</dbReference>
<name>Q6QCI3_9CLOS</name>
<dbReference type="InterPro" id="IPR007094">
    <property type="entry name" value="RNA-dir_pol_PSvirus"/>
</dbReference>
<evidence type="ECO:0000256" key="3">
    <source>
        <dbReference type="ARBA" id="ARBA00022695"/>
    </source>
</evidence>
<evidence type="ECO:0000256" key="4">
    <source>
        <dbReference type="ARBA" id="ARBA00022953"/>
    </source>
</evidence>
<reference evidence="6 7" key="2">
    <citation type="journal article" date="2005" name="Plant Dis.">
        <title>A member of the Closteroviridae from mint with similarities to all three genera of the family.</title>
        <authorList>
            <person name="Tzanetakis I.E."/>
            <person name="Postman J.D."/>
            <person name="Martin R.R."/>
        </authorList>
    </citation>
    <scope>NUCLEOTIDE SEQUENCE [LARGE SCALE GENOMIC DNA]</scope>
    <source>
        <strain evidence="6">NCGR MEN 454</strain>
    </source>
</reference>
<keyword evidence="4" id="KW-0693">Viral RNA replication</keyword>
<sequence>SIYLRSDFKDLSLPLTACRNPRAHIESINSFLEYEINGSTAIDFITRERDIEFEEFHTVITDCTISDSGKPYRTPPRVRDIPYVRSQIGGPRQNTTRQNIFTFENRNFNVQSVRASYSPIDFPKRVAKTFAKVYLDPRKLNEVRNDITGISLKDLGDWLDTRDPSALKLLSNDVVGTPNLLDDLISFKSMVKSDVKPKLDDSVLTKLVAGQNIMYHRKYINALFSPFFNQIFSKIIYCLLPKFIIYNKMSLEEFAEQISLRLVRDIDDQICTEIDFSKFDKSQDSLIKNIEKEIYTLMGVSDELLALWEVGEHTSRFRTSDKSFSGTIGAQRRSGASNTFLGNTITTMAILSMYYTYEDCELCMFAGDDSLILGSKSLDDCCELINKDFNMESKFIHNSTPYFCSKYILSFNGKALVVPDPYKMLVKLGKSYFDSKSNVDERFQSFKDLTSSYDNDLVVSKLVFYHSLRYKPNPFCTEAVSVIHCLSSNLAQFKRLYFFDNGVTLTASLAEADSSGDNFG</sequence>
<keyword evidence="7" id="KW-1185">Reference proteome</keyword>
<dbReference type="CDD" id="cd23253">
    <property type="entry name" value="Closteroviridae_RdRp"/>
    <property type="match status" value="1"/>
</dbReference>
<dbReference type="GO" id="GO:0003968">
    <property type="term" value="F:RNA-directed RNA polymerase activity"/>
    <property type="evidence" value="ECO:0007669"/>
    <property type="project" value="UniProtKB-KW"/>
</dbReference>
<dbReference type="GO" id="GO:0003723">
    <property type="term" value="F:RNA binding"/>
    <property type="evidence" value="ECO:0007669"/>
    <property type="project" value="InterPro"/>
</dbReference>
<evidence type="ECO:0000313" key="6">
    <source>
        <dbReference type="EMBL" id="AAS57939.1"/>
    </source>
</evidence>
<keyword evidence="1" id="KW-0696">RNA-directed RNA polymerase</keyword>
<dbReference type="InterPro" id="IPR043502">
    <property type="entry name" value="DNA/RNA_pol_sf"/>
</dbReference>